<accession>A0ABW4ZB16</accession>
<dbReference type="PANTHER" id="PTHR37294">
    <property type="entry name" value="3'-5' EXORIBONUCLEASE YHAM"/>
    <property type="match status" value="1"/>
</dbReference>
<dbReference type="InterPro" id="IPR003607">
    <property type="entry name" value="HD/PDEase_dom"/>
</dbReference>
<dbReference type="CDD" id="cd00077">
    <property type="entry name" value="HDc"/>
    <property type="match status" value="1"/>
</dbReference>
<keyword evidence="5" id="KW-1185">Reference proteome</keyword>
<evidence type="ECO:0000259" key="3">
    <source>
        <dbReference type="Pfam" id="PF01966"/>
    </source>
</evidence>
<organism evidence="4 5">
    <name type="scientific">Rubritalea tangerina</name>
    <dbReference type="NCBI Taxonomy" id="430798"/>
    <lineage>
        <taxon>Bacteria</taxon>
        <taxon>Pseudomonadati</taxon>
        <taxon>Verrucomicrobiota</taxon>
        <taxon>Verrucomicrobiia</taxon>
        <taxon>Verrucomicrobiales</taxon>
        <taxon>Rubritaleaceae</taxon>
        <taxon>Rubritalea</taxon>
    </lineage>
</organism>
<keyword evidence="1" id="KW-0378">Hydrolase</keyword>
<dbReference type="Gene3D" id="1.10.3210.10">
    <property type="entry name" value="Hypothetical protein af1432"/>
    <property type="match status" value="1"/>
</dbReference>
<sequence>MDQLTITQLKQSAGDSPISASIDVQLQSCVTKTTKSGKPYLELTLADSIDQFTLKIWENLPQFKLAQELPAESFLRLAGDWTQNQYGLDAQRWDFRPLNQSEIADLLTGNPETSAQQRKDWETINDLCNSIHDPRLHTLCQNFIQSHGILFQRTAAARKNHHARRGGLVEHVAQMMRSAKAISTVYTDLNLDLLIAGILFHDCGKMWENTYPETGFAQPYDIQGEMLGHIPLGIDLCGRLWSAMMTDAPDDWNELFPLSEDVRIHLLHLIASHHGTYEFGSPTLPRTPEAIALHYIDNLDARYEMFKQGYNAAPELAPGIQQKQFPLPANLVAPLAHFPEQPHSPAPTSPDAQTPTSAPKKTSTPAEEPELEDELQAKPFTGELF</sequence>
<evidence type="ECO:0000313" key="5">
    <source>
        <dbReference type="Proteomes" id="UP001597389"/>
    </source>
</evidence>
<protein>
    <submittedName>
        <fullName evidence="4">HD domain-containing protein</fullName>
    </submittedName>
</protein>
<name>A0ABW4ZB16_9BACT</name>
<dbReference type="Proteomes" id="UP001597389">
    <property type="component" value="Unassembled WGS sequence"/>
</dbReference>
<dbReference type="RefSeq" id="WP_377089362.1">
    <property type="nucleotide sequence ID" value="NZ_JBHSJL010000014.1"/>
</dbReference>
<feature type="domain" description="HD" evidence="3">
    <location>
        <begin position="169"/>
        <end position="301"/>
    </location>
</feature>
<dbReference type="InterPro" id="IPR050798">
    <property type="entry name" value="YhaM_exoribonuc/phosphodiest"/>
</dbReference>
<evidence type="ECO:0000313" key="4">
    <source>
        <dbReference type="EMBL" id="MFD2158812.1"/>
    </source>
</evidence>
<proteinExistence type="predicted"/>
<dbReference type="EMBL" id="JBHUJB010000034">
    <property type="protein sequence ID" value="MFD2158812.1"/>
    <property type="molecule type" value="Genomic_DNA"/>
</dbReference>
<comment type="caution">
    <text evidence="4">The sequence shown here is derived from an EMBL/GenBank/DDBJ whole genome shotgun (WGS) entry which is preliminary data.</text>
</comment>
<reference evidence="5" key="1">
    <citation type="journal article" date="2019" name="Int. J. Syst. Evol. Microbiol.">
        <title>The Global Catalogue of Microorganisms (GCM) 10K type strain sequencing project: providing services to taxonomists for standard genome sequencing and annotation.</title>
        <authorList>
            <consortium name="The Broad Institute Genomics Platform"/>
            <consortium name="The Broad Institute Genome Sequencing Center for Infectious Disease"/>
            <person name="Wu L."/>
            <person name="Ma J."/>
        </authorList>
    </citation>
    <scope>NUCLEOTIDE SEQUENCE [LARGE SCALE GENOMIC DNA]</scope>
    <source>
        <strain evidence="5">CCUG 57942</strain>
    </source>
</reference>
<feature type="compositionally biased region" description="Low complexity" evidence="2">
    <location>
        <begin position="354"/>
        <end position="366"/>
    </location>
</feature>
<dbReference type="InterPro" id="IPR006674">
    <property type="entry name" value="HD_domain"/>
</dbReference>
<evidence type="ECO:0000256" key="1">
    <source>
        <dbReference type="ARBA" id="ARBA00022801"/>
    </source>
</evidence>
<dbReference type="Pfam" id="PF01966">
    <property type="entry name" value="HD"/>
    <property type="match status" value="1"/>
</dbReference>
<dbReference type="SUPFAM" id="SSF109604">
    <property type="entry name" value="HD-domain/PDEase-like"/>
    <property type="match status" value="1"/>
</dbReference>
<gene>
    <name evidence="4" type="ORF">ACFSW8_07885</name>
</gene>
<feature type="region of interest" description="Disordered" evidence="2">
    <location>
        <begin position="337"/>
        <end position="385"/>
    </location>
</feature>
<evidence type="ECO:0000256" key="2">
    <source>
        <dbReference type="SAM" id="MobiDB-lite"/>
    </source>
</evidence>
<dbReference type="PANTHER" id="PTHR37294:SF1">
    <property type="entry name" value="3'-5' EXORIBONUCLEASE YHAM"/>
    <property type="match status" value="1"/>
</dbReference>